<evidence type="ECO:0000259" key="8">
    <source>
        <dbReference type="Pfam" id="PF13734"/>
    </source>
</evidence>
<dbReference type="AlphaFoldDB" id="A0A1M6KBE6"/>
<organism evidence="9 10">
    <name type="scientific">Bacteroides stercorirosoris</name>
    <dbReference type="NCBI Taxonomy" id="871324"/>
    <lineage>
        <taxon>Bacteria</taxon>
        <taxon>Pseudomonadati</taxon>
        <taxon>Bacteroidota</taxon>
        <taxon>Bacteroidia</taxon>
        <taxon>Bacteroidales</taxon>
        <taxon>Bacteroidaceae</taxon>
        <taxon>Bacteroides</taxon>
    </lineage>
</organism>
<dbReference type="EMBL" id="FQZN01000036">
    <property type="protein sequence ID" value="SHJ56214.1"/>
    <property type="molecule type" value="Genomic_DNA"/>
</dbReference>
<evidence type="ECO:0000313" key="10">
    <source>
        <dbReference type="Proteomes" id="UP000184192"/>
    </source>
</evidence>
<dbReference type="InterPro" id="IPR026444">
    <property type="entry name" value="Secre_tail"/>
</dbReference>
<keyword evidence="10" id="KW-1185">Reference proteome</keyword>
<dbReference type="eggNOG" id="ENOG50309XW">
    <property type="taxonomic scope" value="Bacteria"/>
</dbReference>
<feature type="domain" description="Spi protease inhibitor" evidence="8">
    <location>
        <begin position="18"/>
        <end position="121"/>
    </location>
</feature>
<dbReference type="RefSeq" id="WP_025832998.1">
    <property type="nucleotide sequence ID" value="NZ_FQZN01000036.1"/>
</dbReference>
<evidence type="ECO:0000256" key="3">
    <source>
        <dbReference type="ARBA" id="ARBA00022729"/>
    </source>
</evidence>
<feature type="signal peptide" evidence="7">
    <location>
        <begin position="1"/>
        <end position="18"/>
    </location>
</feature>
<dbReference type="GO" id="GO:0008234">
    <property type="term" value="F:cysteine-type peptidase activity"/>
    <property type="evidence" value="ECO:0007669"/>
    <property type="project" value="UniProtKB-KW"/>
</dbReference>
<dbReference type="GO" id="GO:0006508">
    <property type="term" value="P:proteolysis"/>
    <property type="evidence" value="ECO:0007669"/>
    <property type="project" value="UniProtKB-KW"/>
</dbReference>
<dbReference type="InterPro" id="IPR044934">
    <property type="entry name" value="Streptopain_sf"/>
</dbReference>
<proteinExistence type="inferred from homology"/>
<feature type="chain" id="PRO_5009918925" evidence="7">
    <location>
        <begin position="19"/>
        <end position="611"/>
    </location>
</feature>
<name>A0A1M6KBE6_9BACE</name>
<gene>
    <name evidence="9" type="ORF">SAMN05444350_1365</name>
</gene>
<sequence>MRCTLLFLFILLASRLLADNVTVEQAHALAADFFKANVQTRSATASPSVQLVWDGEEASTRSAGTVPAFYVFNSTDRKGFVIIAGDDLAMPVLGYSFTDRFVVDGMPSNLKNWMNGLREQINDAREMRVDASGIVSEAWREVMDMSTGDVVKQYETAKWDQLSPYNKFCPMINNVRTVTGCVATAMAILMRYHQWPDAGTGTLPAYTYTANINGKEISQNVAEKTLGNSYVWNNMPLEYDWKSSETTENEVAALMYDCGVMAQSQFNIASAGGTGAATLTAVQGLAKCMKYNKGMLCLRRDWYSDAEWLQMLKDEIMTVGPVLYGGATLTNEGHQFILDAYTTKDYFRVNWGWSGNSNGFFLISALNPDEQGTGGSTGGGFITSQDAVFGLKKAESDSEYQSLLSLFAVTSSYSGLETMETQFNINTLFNVKVGAIGNFGLAAFNGNVCLALVNKDLNLREIISETYAISDLQVYSGRAFLFSCKISVTPQPGDRIVAVYKGTNDADWKVVRGGADTTTEIVVKADPTPIIETKQEMQFTVFCDKQQETVTVYLPENTSKLTLYDVNGRLLRQISSEGKETITFSCREYPTGVYILQAVTDKGTQQCKFLK</sequence>
<evidence type="ECO:0000313" key="9">
    <source>
        <dbReference type="EMBL" id="SHJ56214.1"/>
    </source>
</evidence>
<keyword evidence="5" id="KW-0788">Thiol protease</keyword>
<dbReference type="Pfam" id="PF13734">
    <property type="entry name" value="Inhibitor_I69"/>
    <property type="match status" value="1"/>
</dbReference>
<evidence type="ECO:0000256" key="5">
    <source>
        <dbReference type="ARBA" id="ARBA00022807"/>
    </source>
</evidence>
<evidence type="ECO:0000256" key="6">
    <source>
        <dbReference type="PIRSR" id="PIRSR600200-1"/>
    </source>
</evidence>
<evidence type="ECO:0000256" key="4">
    <source>
        <dbReference type="ARBA" id="ARBA00022801"/>
    </source>
</evidence>
<accession>A0A1M6KBE6</accession>
<dbReference type="Pfam" id="PF01640">
    <property type="entry name" value="Peptidase_C10"/>
    <property type="match status" value="1"/>
</dbReference>
<feature type="active site" description="Nucleophile" evidence="6">
    <location>
        <position position="181"/>
    </location>
</feature>
<dbReference type="PRINTS" id="PR00797">
    <property type="entry name" value="STREPTOPAIN"/>
</dbReference>
<keyword evidence="3 7" id="KW-0732">Signal</keyword>
<evidence type="ECO:0000256" key="1">
    <source>
        <dbReference type="ARBA" id="ARBA00009693"/>
    </source>
</evidence>
<comment type="similarity">
    <text evidence="1">Belongs to the peptidase C10 family.</text>
</comment>
<protein>
    <submittedName>
        <fullName evidence="9">Por secretion system C-terminal sorting domain-containing protein</fullName>
    </submittedName>
</protein>
<dbReference type="NCBIfam" id="TIGR04183">
    <property type="entry name" value="Por_Secre_tail"/>
    <property type="match status" value="1"/>
</dbReference>
<dbReference type="InterPro" id="IPR000200">
    <property type="entry name" value="Peptidase_C10"/>
</dbReference>
<dbReference type="SUPFAM" id="SSF54001">
    <property type="entry name" value="Cysteine proteinases"/>
    <property type="match status" value="1"/>
</dbReference>
<feature type="active site" description="Proton acceptor" evidence="6">
    <location>
        <position position="334"/>
    </location>
</feature>
<evidence type="ECO:0000256" key="2">
    <source>
        <dbReference type="ARBA" id="ARBA00022670"/>
    </source>
</evidence>
<dbReference type="InterPro" id="IPR038765">
    <property type="entry name" value="Papain-like_cys_pep_sf"/>
</dbReference>
<dbReference type="InterPro" id="IPR025896">
    <property type="entry name" value="Spi_Prtas-inh"/>
</dbReference>
<keyword evidence="4" id="KW-0378">Hydrolase</keyword>
<reference evidence="10" key="1">
    <citation type="submission" date="2016-11" db="EMBL/GenBank/DDBJ databases">
        <authorList>
            <person name="Varghese N."/>
            <person name="Submissions S."/>
        </authorList>
    </citation>
    <scope>NUCLEOTIDE SEQUENCE [LARGE SCALE GENOMIC DNA]</scope>
    <source>
        <strain evidence="10">DSM 26884</strain>
    </source>
</reference>
<keyword evidence="2" id="KW-0645">Protease</keyword>
<dbReference type="Gene3D" id="3.90.70.50">
    <property type="entry name" value="Peptidase C10, streptopain"/>
    <property type="match status" value="1"/>
</dbReference>
<dbReference type="GeneID" id="92714228"/>
<evidence type="ECO:0000256" key="7">
    <source>
        <dbReference type="SAM" id="SignalP"/>
    </source>
</evidence>
<dbReference type="Proteomes" id="UP000184192">
    <property type="component" value="Unassembled WGS sequence"/>
</dbReference>